<gene>
    <name evidence="1" type="ORF">TREES_T100000783</name>
</gene>
<evidence type="ECO:0000313" key="1">
    <source>
        <dbReference type="EMBL" id="ELW62785.1"/>
    </source>
</evidence>
<dbReference type="Proteomes" id="UP000011518">
    <property type="component" value="Unassembled WGS sequence"/>
</dbReference>
<organism evidence="1 2">
    <name type="scientific">Tupaia chinensis</name>
    <name type="common">Chinese tree shrew</name>
    <name type="synonym">Tupaia belangeri chinensis</name>
    <dbReference type="NCBI Taxonomy" id="246437"/>
    <lineage>
        <taxon>Eukaryota</taxon>
        <taxon>Metazoa</taxon>
        <taxon>Chordata</taxon>
        <taxon>Craniata</taxon>
        <taxon>Vertebrata</taxon>
        <taxon>Euteleostomi</taxon>
        <taxon>Mammalia</taxon>
        <taxon>Eutheria</taxon>
        <taxon>Euarchontoglires</taxon>
        <taxon>Scandentia</taxon>
        <taxon>Tupaiidae</taxon>
        <taxon>Tupaia</taxon>
    </lineage>
</organism>
<keyword evidence="2" id="KW-1185">Reference proteome</keyword>
<dbReference type="EMBL" id="KB320803">
    <property type="protein sequence ID" value="ELW62785.1"/>
    <property type="molecule type" value="Genomic_DNA"/>
</dbReference>
<evidence type="ECO:0000313" key="2">
    <source>
        <dbReference type="Proteomes" id="UP000011518"/>
    </source>
</evidence>
<sequence>MGLQSKHSGLKTQDVAVFLLGPSTILELPAFQGDSQVRSLCSLPVPCLPQLYTEGGRPMPGPPQQGFVRDFYHQKFQPCGPWRAGKTVPPQFGVLQFRVRAEEGC</sequence>
<reference evidence="2" key="1">
    <citation type="submission" date="2012-07" db="EMBL/GenBank/DDBJ databases">
        <title>Genome of the Chinese tree shrew, a rising model animal genetically related to primates.</title>
        <authorList>
            <person name="Zhang G."/>
            <person name="Fan Y."/>
            <person name="Yao Y."/>
            <person name="Huang Z."/>
        </authorList>
    </citation>
    <scope>NUCLEOTIDE SEQUENCE [LARGE SCALE GENOMIC DNA]</scope>
</reference>
<protein>
    <submittedName>
        <fullName evidence="1">Uncharacterized protein</fullName>
    </submittedName>
</protein>
<dbReference type="InParanoid" id="L9KIN0"/>
<reference evidence="2" key="2">
    <citation type="journal article" date="2013" name="Nat. Commun.">
        <title>Genome of the Chinese tree shrew.</title>
        <authorList>
            <person name="Fan Y."/>
            <person name="Huang Z.Y."/>
            <person name="Cao C.C."/>
            <person name="Chen C.S."/>
            <person name="Chen Y.X."/>
            <person name="Fan D.D."/>
            <person name="He J."/>
            <person name="Hou H.L."/>
            <person name="Hu L."/>
            <person name="Hu X.T."/>
            <person name="Jiang X.T."/>
            <person name="Lai R."/>
            <person name="Lang Y.S."/>
            <person name="Liang B."/>
            <person name="Liao S.G."/>
            <person name="Mu D."/>
            <person name="Ma Y.Y."/>
            <person name="Niu Y.Y."/>
            <person name="Sun X.Q."/>
            <person name="Xia J.Q."/>
            <person name="Xiao J."/>
            <person name="Xiong Z.Q."/>
            <person name="Xu L."/>
            <person name="Yang L."/>
            <person name="Zhang Y."/>
            <person name="Zhao W."/>
            <person name="Zhao X.D."/>
            <person name="Zheng Y.T."/>
            <person name="Zhou J.M."/>
            <person name="Zhu Y.B."/>
            <person name="Zhang G.J."/>
            <person name="Wang J."/>
            <person name="Yao Y.G."/>
        </authorList>
    </citation>
    <scope>NUCLEOTIDE SEQUENCE [LARGE SCALE GENOMIC DNA]</scope>
</reference>
<proteinExistence type="predicted"/>
<accession>L9KIN0</accession>
<name>L9KIN0_TUPCH</name>
<dbReference type="AlphaFoldDB" id="L9KIN0"/>